<protein>
    <submittedName>
        <fullName evidence="2">Uncharacterized protein</fullName>
    </submittedName>
</protein>
<keyword evidence="1" id="KW-0732">Signal</keyword>
<gene>
    <name evidence="2" type="ORF">BD626DRAFT_479644</name>
</gene>
<feature type="signal peptide" evidence="1">
    <location>
        <begin position="1"/>
        <end position="18"/>
    </location>
</feature>
<evidence type="ECO:0000313" key="3">
    <source>
        <dbReference type="Proteomes" id="UP000320762"/>
    </source>
</evidence>
<keyword evidence="3" id="KW-1185">Reference proteome</keyword>
<dbReference type="OrthoDB" id="10330812at2759"/>
<organism evidence="2 3">
    <name type="scientific">Schizophyllum amplum</name>
    <dbReference type="NCBI Taxonomy" id="97359"/>
    <lineage>
        <taxon>Eukaryota</taxon>
        <taxon>Fungi</taxon>
        <taxon>Dikarya</taxon>
        <taxon>Basidiomycota</taxon>
        <taxon>Agaricomycotina</taxon>
        <taxon>Agaricomycetes</taxon>
        <taxon>Agaricomycetidae</taxon>
        <taxon>Agaricales</taxon>
        <taxon>Schizophyllaceae</taxon>
        <taxon>Schizophyllum</taxon>
    </lineage>
</organism>
<evidence type="ECO:0000256" key="1">
    <source>
        <dbReference type="SAM" id="SignalP"/>
    </source>
</evidence>
<accession>A0A550CSG0</accession>
<reference evidence="2 3" key="1">
    <citation type="journal article" date="2019" name="New Phytol.">
        <title>Comparative genomics reveals unique wood-decay strategies and fruiting body development in the Schizophyllaceae.</title>
        <authorList>
            <person name="Almasi E."/>
            <person name="Sahu N."/>
            <person name="Krizsan K."/>
            <person name="Balint B."/>
            <person name="Kovacs G.M."/>
            <person name="Kiss B."/>
            <person name="Cseklye J."/>
            <person name="Drula E."/>
            <person name="Henrissat B."/>
            <person name="Nagy I."/>
            <person name="Chovatia M."/>
            <person name="Adam C."/>
            <person name="LaButti K."/>
            <person name="Lipzen A."/>
            <person name="Riley R."/>
            <person name="Grigoriev I.V."/>
            <person name="Nagy L.G."/>
        </authorList>
    </citation>
    <scope>NUCLEOTIDE SEQUENCE [LARGE SCALE GENOMIC DNA]</scope>
    <source>
        <strain evidence="2 3">NL-1724</strain>
    </source>
</reference>
<feature type="chain" id="PRO_5021839738" evidence="1">
    <location>
        <begin position="19"/>
        <end position="98"/>
    </location>
</feature>
<dbReference type="AlphaFoldDB" id="A0A550CSG0"/>
<proteinExistence type="predicted"/>
<sequence length="98" mass="10448">MNLSNFLLTLALAVSVAAFPLDGRGDEVEADRENCLLKDAQNHAGECTSQTAQQCWDSTTNSDDICTYKASTKRCSNGTLMRGASAAFACMACQCSAR</sequence>
<dbReference type="Proteomes" id="UP000320762">
    <property type="component" value="Unassembled WGS sequence"/>
</dbReference>
<name>A0A550CSG0_9AGAR</name>
<dbReference type="EMBL" id="VDMD01000002">
    <property type="protein sequence ID" value="TRM67728.1"/>
    <property type="molecule type" value="Genomic_DNA"/>
</dbReference>
<comment type="caution">
    <text evidence="2">The sequence shown here is derived from an EMBL/GenBank/DDBJ whole genome shotgun (WGS) entry which is preliminary data.</text>
</comment>
<evidence type="ECO:0000313" key="2">
    <source>
        <dbReference type="EMBL" id="TRM67728.1"/>
    </source>
</evidence>